<dbReference type="AlphaFoldDB" id="A0A3B0S8I9"/>
<feature type="transmembrane region" description="Helical" evidence="1">
    <location>
        <begin position="12"/>
        <end position="33"/>
    </location>
</feature>
<evidence type="ECO:0000313" key="2">
    <source>
        <dbReference type="EMBL" id="VAV99181.1"/>
    </source>
</evidence>
<protein>
    <submittedName>
        <fullName evidence="2">Uncharacterized protein</fullName>
    </submittedName>
</protein>
<evidence type="ECO:0000256" key="1">
    <source>
        <dbReference type="SAM" id="Phobius"/>
    </source>
</evidence>
<dbReference type="EMBL" id="UOED01000132">
    <property type="protein sequence ID" value="VAV99181.1"/>
    <property type="molecule type" value="Genomic_DNA"/>
</dbReference>
<keyword evidence="1" id="KW-0472">Membrane</keyword>
<reference evidence="2" key="1">
    <citation type="submission" date="2018-06" db="EMBL/GenBank/DDBJ databases">
        <authorList>
            <person name="Zhirakovskaya E."/>
        </authorList>
    </citation>
    <scope>NUCLEOTIDE SEQUENCE</scope>
</reference>
<name>A0A3B0S8I9_9ZZZZ</name>
<keyword evidence="1" id="KW-0812">Transmembrane</keyword>
<proteinExistence type="predicted"/>
<keyword evidence="1" id="KW-1133">Transmembrane helix</keyword>
<sequence>MLKIFKEPPFVGIIAFMAVLFFQPLGHIAMILMEKLISSGTRWYSPVFDTPPVIPPGFDFQPDG</sequence>
<gene>
    <name evidence="2" type="ORF">MNBD_ALPHA02-1465</name>
</gene>
<organism evidence="2">
    <name type="scientific">hydrothermal vent metagenome</name>
    <dbReference type="NCBI Taxonomy" id="652676"/>
    <lineage>
        <taxon>unclassified sequences</taxon>
        <taxon>metagenomes</taxon>
        <taxon>ecological metagenomes</taxon>
    </lineage>
</organism>
<accession>A0A3B0S8I9</accession>